<evidence type="ECO:0000256" key="1">
    <source>
        <dbReference type="ARBA" id="ARBA00004141"/>
    </source>
</evidence>
<evidence type="ECO:0008006" key="9">
    <source>
        <dbReference type="Google" id="ProtNLM"/>
    </source>
</evidence>
<evidence type="ECO:0000256" key="4">
    <source>
        <dbReference type="ARBA" id="ARBA00022989"/>
    </source>
</evidence>
<dbReference type="Proteomes" id="UP000559256">
    <property type="component" value="Unassembled WGS sequence"/>
</dbReference>
<protein>
    <recommendedName>
        <fullName evidence="9">Allantoate permease</fullName>
    </recommendedName>
</protein>
<comment type="caution">
    <text evidence="7">The sequence shown here is derived from an EMBL/GenBank/DDBJ whole genome shotgun (WGS) entry which is preliminary data.</text>
</comment>
<keyword evidence="3 6" id="KW-0812">Transmembrane</keyword>
<dbReference type="EMBL" id="JAACJM010000115">
    <property type="protein sequence ID" value="KAF5345017.1"/>
    <property type="molecule type" value="Genomic_DNA"/>
</dbReference>
<evidence type="ECO:0000313" key="8">
    <source>
        <dbReference type="Proteomes" id="UP000559256"/>
    </source>
</evidence>
<feature type="transmembrane region" description="Helical" evidence="6">
    <location>
        <begin position="105"/>
        <end position="123"/>
    </location>
</feature>
<comment type="subcellular location">
    <subcellularLocation>
        <location evidence="1">Membrane</location>
        <topology evidence="1">Multi-pass membrane protein</topology>
    </subcellularLocation>
</comment>
<sequence>MQFFLIDLDAYLLNVSVIPPLIGVIVLEVLPVNNSRGRLAGIMVLYTYWSPYILGQAIMLSNTAGLTKKTAVYAVNYIGYSVGNLIGPQIFLTKEAPGYGTAIRTMLVCYSVDAVLFLVYGLWCNHLNSRKAAQRAQLESEQRSGDEDSKPGVARVMDDDALADLTDLQNPHFIYLT</sequence>
<keyword evidence="5 6" id="KW-0472">Membrane</keyword>
<keyword evidence="2" id="KW-0813">Transport</keyword>
<dbReference type="InterPro" id="IPR036259">
    <property type="entry name" value="MFS_trans_sf"/>
</dbReference>
<keyword evidence="4 6" id="KW-1133">Transmembrane helix</keyword>
<dbReference type="OrthoDB" id="6730379at2759"/>
<dbReference type="PANTHER" id="PTHR43791:SF41">
    <property type="entry name" value="MAJOR FACILITATOR SUPERFAMILY (MFS) PROFILE DOMAIN-CONTAINING PROTEIN"/>
    <property type="match status" value="1"/>
</dbReference>
<dbReference type="PANTHER" id="PTHR43791">
    <property type="entry name" value="PERMEASE-RELATED"/>
    <property type="match status" value="1"/>
</dbReference>
<name>A0A8H5CNF1_9AGAR</name>
<dbReference type="GO" id="GO:0016020">
    <property type="term" value="C:membrane"/>
    <property type="evidence" value="ECO:0007669"/>
    <property type="project" value="UniProtKB-SubCell"/>
</dbReference>
<evidence type="ECO:0000256" key="3">
    <source>
        <dbReference type="ARBA" id="ARBA00022692"/>
    </source>
</evidence>
<evidence type="ECO:0000313" key="7">
    <source>
        <dbReference type="EMBL" id="KAF5345017.1"/>
    </source>
</evidence>
<keyword evidence="8" id="KW-1185">Reference proteome</keyword>
<feature type="transmembrane region" description="Helical" evidence="6">
    <location>
        <begin position="39"/>
        <end position="59"/>
    </location>
</feature>
<evidence type="ECO:0000256" key="6">
    <source>
        <dbReference type="SAM" id="Phobius"/>
    </source>
</evidence>
<organism evidence="7 8">
    <name type="scientific">Tetrapyrgos nigripes</name>
    <dbReference type="NCBI Taxonomy" id="182062"/>
    <lineage>
        <taxon>Eukaryota</taxon>
        <taxon>Fungi</taxon>
        <taxon>Dikarya</taxon>
        <taxon>Basidiomycota</taxon>
        <taxon>Agaricomycotina</taxon>
        <taxon>Agaricomycetes</taxon>
        <taxon>Agaricomycetidae</taxon>
        <taxon>Agaricales</taxon>
        <taxon>Marasmiineae</taxon>
        <taxon>Marasmiaceae</taxon>
        <taxon>Tetrapyrgos</taxon>
    </lineage>
</organism>
<reference evidence="7 8" key="1">
    <citation type="journal article" date="2020" name="ISME J.">
        <title>Uncovering the hidden diversity of litter-decomposition mechanisms in mushroom-forming fungi.</title>
        <authorList>
            <person name="Floudas D."/>
            <person name="Bentzer J."/>
            <person name="Ahren D."/>
            <person name="Johansson T."/>
            <person name="Persson P."/>
            <person name="Tunlid A."/>
        </authorList>
    </citation>
    <scope>NUCLEOTIDE SEQUENCE [LARGE SCALE GENOMIC DNA]</scope>
    <source>
        <strain evidence="7 8">CBS 291.85</strain>
    </source>
</reference>
<dbReference type="SUPFAM" id="SSF103473">
    <property type="entry name" value="MFS general substrate transporter"/>
    <property type="match status" value="1"/>
</dbReference>
<feature type="transmembrane region" description="Helical" evidence="6">
    <location>
        <begin position="12"/>
        <end position="32"/>
    </location>
</feature>
<dbReference type="AlphaFoldDB" id="A0A8H5CNF1"/>
<accession>A0A8H5CNF1</accession>
<gene>
    <name evidence="7" type="ORF">D9758_010438</name>
</gene>
<evidence type="ECO:0000256" key="5">
    <source>
        <dbReference type="ARBA" id="ARBA00023136"/>
    </source>
</evidence>
<proteinExistence type="predicted"/>
<evidence type="ECO:0000256" key="2">
    <source>
        <dbReference type="ARBA" id="ARBA00022448"/>
    </source>
</evidence>
<dbReference type="GO" id="GO:0022857">
    <property type="term" value="F:transmembrane transporter activity"/>
    <property type="evidence" value="ECO:0007669"/>
    <property type="project" value="TreeGrafter"/>
</dbReference>